<dbReference type="RefSeq" id="WP_023273601.1">
    <property type="nucleotide sequence ID" value="NZ_KI530734.1"/>
</dbReference>
<feature type="transmembrane region" description="Helical" evidence="5">
    <location>
        <begin position="145"/>
        <end position="168"/>
    </location>
</feature>
<dbReference type="InterPro" id="IPR052556">
    <property type="entry name" value="PolySynth_Transporter"/>
</dbReference>
<organism evidence="6 7">
    <name type="scientific">Acinetobacter nectaris CIP 110549</name>
    <dbReference type="NCBI Taxonomy" id="1392540"/>
    <lineage>
        <taxon>Bacteria</taxon>
        <taxon>Pseudomonadati</taxon>
        <taxon>Pseudomonadota</taxon>
        <taxon>Gammaproteobacteria</taxon>
        <taxon>Moraxellales</taxon>
        <taxon>Moraxellaceae</taxon>
        <taxon>Acinetobacter</taxon>
    </lineage>
</organism>
<accession>V2USX7</accession>
<protein>
    <recommendedName>
        <fullName evidence="8">Polysaccharide biosynthesis protein C-terminal domain-containing protein</fullName>
    </recommendedName>
</protein>
<sequence length="429" mass="48479">MKVLITKILNNPRIKNSIWMILEKVISIFGLIFVTSFVAKYIGPESFGKLSFATTLFALVQSIAIWGTDVICSKRIAQRHDSGVKLLSAITVLRAILFIFGCIPIVFIMYGHDNLSVIFAIAVGLATFIAVQDIYTIYNDATLKAIYNVFANIVGLVISLIVRFIIAFYKLDPVYLAIPIILVALIPFLIKRKIFNKNVIVENTNIKINKWRYTKYIFFSGLTIVVSAISIAIYTNMTQVMLGTLSTKSDLGVYAVAFTLGSSWSFVNIAVLTSFTPKLYQSDSTYSASETTALVSRVMIFLGFIYLIIFLIFGNYLIQFLYGDKYILAYKITPILIIATLLSNLGQVYARYMFLYNGFKYLMYKTIVIVVFGLILGWYLVSFWGIWGASYNVLIIEFISLTILNYFFNSADILKAQKHIFGAKRVKKD</sequence>
<gene>
    <name evidence="6" type="ORF">P256_01983</name>
</gene>
<feature type="transmembrane region" description="Helical" evidence="5">
    <location>
        <begin position="298"/>
        <end position="322"/>
    </location>
</feature>
<dbReference type="GO" id="GO:0016020">
    <property type="term" value="C:membrane"/>
    <property type="evidence" value="ECO:0007669"/>
    <property type="project" value="UniProtKB-SubCell"/>
</dbReference>
<feature type="transmembrane region" description="Helical" evidence="5">
    <location>
        <begin position="386"/>
        <end position="408"/>
    </location>
</feature>
<comment type="subcellular location">
    <subcellularLocation>
        <location evidence="1">Membrane</location>
        <topology evidence="1">Multi-pass membrane protein</topology>
    </subcellularLocation>
</comment>
<feature type="transmembrane region" description="Helical" evidence="5">
    <location>
        <begin position="84"/>
        <end position="110"/>
    </location>
</feature>
<dbReference type="AlphaFoldDB" id="V2USX7"/>
<evidence type="ECO:0000256" key="2">
    <source>
        <dbReference type="ARBA" id="ARBA00022692"/>
    </source>
</evidence>
<keyword evidence="4 5" id="KW-0472">Membrane</keyword>
<evidence type="ECO:0000313" key="6">
    <source>
        <dbReference type="EMBL" id="ESK38444.1"/>
    </source>
</evidence>
<dbReference type="Proteomes" id="UP000023785">
    <property type="component" value="Unassembled WGS sequence"/>
</dbReference>
<comment type="caution">
    <text evidence="6">The sequence shown here is derived from an EMBL/GenBank/DDBJ whole genome shotgun (WGS) entry which is preliminary data.</text>
</comment>
<dbReference type="HOGENOM" id="CLU_022017_8_1_6"/>
<evidence type="ECO:0000256" key="5">
    <source>
        <dbReference type="SAM" id="Phobius"/>
    </source>
</evidence>
<dbReference type="Pfam" id="PF01943">
    <property type="entry name" value="Polysacc_synt"/>
    <property type="match status" value="1"/>
</dbReference>
<dbReference type="PANTHER" id="PTHR43424:SF1">
    <property type="entry name" value="LOCUS PUTATIVE PROTEIN 1-RELATED"/>
    <property type="match status" value="1"/>
</dbReference>
<feature type="transmembrane region" description="Helical" evidence="5">
    <location>
        <begin position="174"/>
        <end position="190"/>
    </location>
</feature>
<feature type="transmembrane region" description="Helical" evidence="5">
    <location>
        <begin position="328"/>
        <end position="350"/>
    </location>
</feature>
<feature type="transmembrane region" description="Helical" evidence="5">
    <location>
        <begin position="21"/>
        <end position="39"/>
    </location>
</feature>
<dbReference type="STRING" id="1392540.P256_01983"/>
<evidence type="ECO:0000313" key="7">
    <source>
        <dbReference type="Proteomes" id="UP000023785"/>
    </source>
</evidence>
<dbReference type="OrthoDB" id="103403at2"/>
<proteinExistence type="predicted"/>
<feature type="transmembrane region" description="Helical" evidence="5">
    <location>
        <begin position="362"/>
        <end position="380"/>
    </location>
</feature>
<dbReference type="PATRIC" id="fig|1392540.3.peg.1913"/>
<feature type="transmembrane region" description="Helical" evidence="5">
    <location>
        <begin position="51"/>
        <end position="72"/>
    </location>
</feature>
<dbReference type="eggNOG" id="COG2244">
    <property type="taxonomic scope" value="Bacteria"/>
</dbReference>
<evidence type="ECO:0000256" key="1">
    <source>
        <dbReference type="ARBA" id="ARBA00004141"/>
    </source>
</evidence>
<keyword evidence="2 5" id="KW-0812">Transmembrane</keyword>
<evidence type="ECO:0000256" key="3">
    <source>
        <dbReference type="ARBA" id="ARBA00022989"/>
    </source>
</evidence>
<keyword evidence="3 5" id="KW-1133">Transmembrane helix</keyword>
<reference evidence="6 7" key="1">
    <citation type="submission" date="2013-10" db="EMBL/GenBank/DDBJ databases">
        <title>The Genome Sequence of Acinetobacter nectaris CIP 110549.</title>
        <authorList>
            <consortium name="The Broad Institute Genomics Platform"/>
            <consortium name="The Broad Institute Genome Sequencing Center for Infectious Disease"/>
            <person name="Cerqueira G."/>
            <person name="Feldgarden M."/>
            <person name="Courvalin P."/>
            <person name="Grillot-Courvalin C."/>
            <person name="Clermont D."/>
            <person name="Rocha E."/>
            <person name="Yoon E.-J."/>
            <person name="Nemec A."/>
            <person name="Young S.K."/>
            <person name="Zeng Q."/>
            <person name="Gargeya S."/>
            <person name="Fitzgerald M."/>
            <person name="Abouelleil A."/>
            <person name="Alvarado L."/>
            <person name="Berlin A.M."/>
            <person name="Chapman S.B."/>
            <person name="Gainer-Dewar J."/>
            <person name="Goldberg J."/>
            <person name="Gnerre S."/>
            <person name="Griggs A."/>
            <person name="Gujja S."/>
            <person name="Hansen M."/>
            <person name="Howarth C."/>
            <person name="Imamovic A."/>
            <person name="Ireland A."/>
            <person name="Larimer J."/>
            <person name="McCowan C."/>
            <person name="Murphy C."/>
            <person name="Pearson M."/>
            <person name="Poon T.W."/>
            <person name="Priest M."/>
            <person name="Roberts A."/>
            <person name="Saif S."/>
            <person name="Shea T."/>
            <person name="Sykes S."/>
            <person name="Wortman J."/>
            <person name="Nusbaum C."/>
            <person name="Birren B."/>
        </authorList>
    </citation>
    <scope>NUCLEOTIDE SEQUENCE [LARGE SCALE GENOMIC DNA]</scope>
    <source>
        <strain evidence="6 7">CIP 110549</strain>
    </source>
</reference>
<dbReference type="InterPro" id="IPR002797">
    <property type="entry name" value="Polysacc_synth"/>
</dbReference>
<dbReference type="PANTHER" id="PTHR43424">
    <property type="entry name" value="LOCUS PUTATIVE PROTEIN 1-RELATED"/>
    <property type="match status" value="1"/>
</dbReference>
<feature type="transmembrane region" description="Helical" evidence="5">
    <location>
        <begin position="116"/>
        <end position="138"/>
    </location>
</feature>
<feature type="transmembrane region" description="Helical" evidence="5">
    <location>
        <begin position="216"/>
        <end position="234"/>
    </location>
</feature>
<feature type="transmembrane region" description="Helical" evidence="5">
    <location>
        <begin position="254"/>
        <end position="277"/>
    </location>
</feature>
<dbReference type="EMBL" id="AYER01000007">
    <property type="protein sequence ID" value="ESK38444.1"/>
    <property type="molecule type" value="Genomic_DNA"/>
</dbReference>
<evidence type="ECO:0008006" key="8">
    <source>
        <dbReference type="Google" id="ProtNLM"/>
    </source>
</evidence>
<name>V2USX7_9GAMM</name>
<keyword evidence="7" id="KW-1185">Reference proteome</keyword>
<evidence type="ECO:0000256" key="4">
    <source>
        <dbReference type="ARBA" id="ARBA00023136"/>
    </source>
</evidence>